<sequence length="88" mass="10408">GPMVVEQERLVFKYPEYLDSRSQDLQPPLIIDVGQFYVFRTDRFAVNKKLMVGNILPLIVSELEVQDIDNLTDWKIAEMKYRLMTEEK</sequence>
<feature type="non-terminal residue" evidence="1">
    <location>
        <position position="1"/>
    </location>
</feature>
<dbReference type="InterPro" id="IPR029044">
    <property type="entry name" value="Nucleotide-diphossugar_trans"/>
</dbReference>
<gene>
    <name evidence="1" type="ORF">LEA_15000</name>
</gene>
<accession>K1SQL8</accession>
<name>K1SQL8_9ZZZZ</name>
<comment type="caution">
    <text evidence="1">The sequence shown here is derived from an EMBL/GenBank/DDBJ whole genome shotgun (WGS) entry which is preliminary data.</text>
</comment>
<organism evidence="1">
    <name type="scientific">human gut metagenome</name>
    <dbReference type="NCBI Taxonomy" id="408170"/>
    <lineage>
        <taxon>unclassified sequences</taxon>
        <taxon>metagenomes</taxon>
        <taxon>organismal metagenomes</taxon>
    </lineage>
</organism>
<protein>
    <submittedName>
        <fullName evidence="1">CMP-N-acetylneuraminic acid</fullName>
    </submittedName>
</protein>
<reference evidence="1" key="1">
    <citation type="journal article" date="2013" name="Environ. Microbiol.">
        <title>Microbiota from the distal guts of lean and obese adolescents exhibit partial functional redundancy besides clear differences in community structure.</title>
        <authorList>
            <person name="Ferrer M."/>
            <person name="Ruiz A."/>
            <person name="Lanza F."/>
            <person name="Haange S.B."/>
            <person name="Oberbach A."/>
            <person name="Till H."/>
            <person name="Bargiela R."/>
            <person name="Campoy C."/>
            <person name="Segura M.T."/>
            <person name="Richter M."/>
            <person name="von Bergen M."/>
            <person name="Seifert J."/>
            <person name="Suarez A."/>
        </authorList>
    </citation>
    <scope>NUCLEOTIDE SEQUENCE</scope>
</reference>
<dbReference type="Gene3D" id="3.90.550.10">
    <property type="entry name" value="Spore Coat Polysaccharide Biosynthesis Protein SpsA, Chain A"/>
    <property type="match status" value="1"/>
</dbReference>
<evidence type="ECO:0000313" key="1">
    <source>
        <dbReference type="EMBL" id="EKC56110.1"/>
    </source>
</evidence>
<dbReference type="EMBL" id="AJWY01010233">
    <property type="protein sequence ID" value="EKC56110.1"/>
    <property type="molecule type" value="Genomic_DNA"/>
</dbReference>
<proteinExistence type="predicted"/>
<dbReference type="AlphaFoldDB" id="K1SQL8"/>
<dbReference type="SUPFAM" id="SSF53448">
    <property type="entry name" value="Nucleotide-diphospho-sugar transferases"/>
    <property type="match status" value="1"/>
</dbReference>